<accession>A0A2A5WII5</accession>
<keyword evidence="2" id="KW-0479">Metal-binding</keyword>
<evidence type="ECO:0000256" key="2">
    <source>
        <dbReference type="ARBA" id="ARBA00022723"/>
    </source>
</evidence>
<dbReference type="Proteomes" id="UP000219327">
    <property type="component" value="Unassembled WGS sequence"/>
</dbReference>
<name>A0A2A5WII5_9GAMM</name>
<evidence type="ECO:0000256" key="5">
    <source>
        <dbReference type="ARBA" id="ARBA00022837"/>
    </source>
</evidence>
<dbReference type="GO" id="GO:0046872">
    <property type="term" value="F:metal ion binding"/>
    <property type="evidence" value="ECO:0007669"/>
    <property type="project" value="UniProtKB-KW"/>
</dbReference>
<dbReference type="InterPro" id="IPR024607">
    <property type="entry name" value="Sulfatase_CS"/>
</dbReference>
<evidence type="ECO:0000313" key="8">
    <source>
        <dbReference type="Proteomes" id="UP000219327"/>
    </source>
</evidence>
<evidence type="ECO:0000259" key="6">
    <source>
        <dbReference type="Pfam" id="PF00884"/>
    </source>
</evidence>
<protein>
    <submittedName>
        <fullName evidence="7">Arylsulfatase A</fullName>
    </submittedName>
</protein>
<dbReference type="AlphaFoldDB" id="A0A2A5WII5"/>
<evidence type="ECO:0000256" key="3">
    <source>
        <dbReference type="ARBA" id="ARBA00022729"/>
    </source>
</evidence>
<gene>
    <name evidence="7" type="ORF">CNE99_10160</name>
</gene>
<keyword evidence="5" id="KW-0106">Calcium</keyword>
<keyword evidence="4" id="KW-0378">Hydrolase</keyword>
<dbReference type="CDD" id="cd16151">
    <property type="entry name" value="sulfatase_like"/>
    <property type="match status" value="1"/>
</dbReference>
<evidence type="ECO:0000313" key="7">
    <source>
        <dbReference type="EMBL" id="PDH36113.1"/>
    </source>
</evidence>
<dbReference type="EMBL" id="NTKD01000074">
    <property type="protein sequence ID" value="PDH36113.1"/>
    <property type="molecule type" value="Genomic_DNA"/>
</dbReference>
<dbReference type="PANTHER" id="PTHR42693:SF53">
    <property type="entry name" value="ENDO-4-O-SULFATASE"/>
    <property type="match status" value="1"/>
</dbReference>
<dbReference type="InterPro" id="IPR050738">
    <property type="entry name" value="Sulfatase"/>
</dbReference>
<dbReference type="InterPro" id="IPR017850">
    <property type="entry name" value="Alkaline_phosphatase_core_sf"/>
</dbReference>
<evidence type="ECO:0000256" key="1">
    <source>
        <dbReference type="ARBA" id="ARBA00008779"/>
    </source>
</evidence>
<comment type="similarity">
    <text evidence="1">Belongs to the sulfatase family.</text>
</comment>
<dbReference type="Pfam" id="PF00884">
    <property type="entry name" value="Sulfatase"/>
    <property type="match status" value="1"/>
</dbReference>
<organism evidence="7 8">
    <name type="scientific">OM182 bacterium MED-G24</name>
    <dbReference type="NCBI Taxonomy" id="1986255"/>
    <lineage>
        <taxon>Bacteria</taxon>
        <taxon>Pseudomonadati</taxon>
        <taxon>Pseudomonadota</taxon>
        <taxon>Gammaproteobacteria</taxon>
        <taxon>OMG group</taxon>
        <taxon>OM182 clade</taxon>
    </lineage>
</organism>
<keyword evidence="3" id="KW-0732">Signal</keyword>
<proteinExistence type="inferred from homology"/>
<sequence>MINRRDFIKSVGAGAAATLITPILAQAANDKHTNVILIMSDDTGYETFGCYGSEQYKTPRIDELAETGLRFNHCYSQPLCCPSRVKIMTGKSNVRNYVYWDLLDPGEKTFGHMMKDAGYATCVAGKWQLYGEGTFAPELAGKGTLPEDAGFDEHCLFRVTEESERYWQPEFRVNGKMTPFDDEDAFGPKVCTDFICDFIEKNRDEPFFAYYPMMLTHVPFVTTPASRQPSFHPAMTWLNEAFITDQQKFEDMVTYMDTLVGQIADKLDEVGIRENTLILFTGDNGSPGGSKGGVVSELNGRRIDGGKGKTTDAGTRVALVANMPGTIPAGEVTDDLVDFSDMMPTMAAMTGATLPKGEILDGVSFSPQLRGKEGTPRDWIYSYNDALPGLEPDAVIFARDQRWKLYNDGRLYDIPNDPLEENPITEGGEKPRAKLQAVLDSMPSEGQKLHRRERDWLVRLYGYGSS</sequence>
<feature type="domain" description="Sulfatase N-terminal" evidence="6">
    <location>
        <begin position="34"/>
        <end position="351"/>
    </location>
</feature>
<dbReference type="InterPro" id="IPR000917">
    <property type="entry name" value="Sulfatase_N"/>
</dbReference>
<reference evidence="7 8" key="1">
    <citation type="submission" date="2017-08" db="EMBL/GenBank/DDBJ databases">
        <title>Fine stratification of microbial communities through a metagenomic profile of the photic zone.</title>
        <authorList>
            <person name="Haro-Moreno J.M."/>
            <person name="Lopez-Perez M."/>
            <person name="De La Torre J."/>
            <person name="Picazo A."/>
            <person name="Camacho A."/>
            <person name="Rodriguez-Valera F."/>
        </authorList>
    </citation>
    <scope>NUCLEOTIDE SEQUENCE [LARGE SCALE GENOMIC DNA]</scope>
    <source>
        <strain evidence="7">MED-G24</strain>
    </source>
</reference>
<comment type="caution">
    <text evidence="7">The sequence shown here is derived from an EMBL/GenBank/DDBJ whole genome shotgun (WGS) entry which is preliminary data.</text>
</comment>
<evidence type="ECO:0000256" key="4">
    <source>
        <dbReference type="ARBA" id="ARBA00022801"/>
    </source>
</evidence>
<dbReference type="PROSITE" id="PS51318">
    <property type="entry name" value="TAT"/>
    <property type="match status" value="1"/>
</dbReference>
<dbReference type="Gene3D" id="3.40.720.10">
    <property type="entry name" value="Alkaline Phosphatase, subunit A"/>
    <property type="match status" value="1"/>
</dbReference>
<dbReference type="SUPFAM" id="SSF53649">
    <property type="entry name" value="Alkaline phosphatase-like"/>
    <property type="match status" value="1"/>
</dbReference>
<dbReference type="PANTHER" id="PTHR42693">
    <property type="entry name" value="ARYLSULFATASE FAMILY MEMBER"/>
    <property type="match status" value="1"/>
</dbReference>
<dbReference type="InterPro" id="IPR019546">
    <property type="entry name" value="TAT_signal_bac_arc"/>
</dbReference>
<dbReference type="PROSITE" id="PS00523">
    <property type="entry name" value="SULFATASE_1"/>
    <property type="match status" value="1"/>
</dbReference>
<dbReference type="NCBIfam" id="TIGR01409">
    <property type="entry name" value="TAT_signal_seq"/>
    <property type="match status" value="1"/>
</dbReference>
<dbReference type="InterPro" id="IPR006311">
    <property type="entry name" value="TAT_signal"/>
</dbReference>
<dbReference type="GO" id="GO:0004065">
    <property type="term" value="F:arylsulfatase activity"/>
    <property type="evidence" value="ECO:0007669"/>
    <property type="project" value="TreeGrafter"/>
</dbReference>